<proteinExistence type="predicted"/>
<evidence type="ECO:0000256" key="2">
    <source>
        <dbReference type="ARBA" id="ARBA00023315"/>
    </source>
</evidence>
<dbReference type="InterPro" id="IPR000182">
    <property type="entry name" value="GNAT_dom"/>
</dbReference>
<dbReference type="SUPFAM" id="SSF55729">
    <property type="entry name" value="Acyl-CoA N-acyltransferases (Nat)"/>
    <property type="match status" value="1"/>
</dbReference>
<sequence length="136" mass="15301">MRISHLTSADTEAVISLWHQAGLTRPWNPPERDLQRALDGDTSTVFGGFVDERLVGTVMVGEDGHRGWIYYLAVDESQRGTGLGRQLMTVAEDWLRQRGAVKVQLMVRSANEAVLGFYDHLGYEDADVQVRSKWLV</sequence>
<evidence type="ECO:0000313" key="4">
    <source>
        <dbReference type="EMBL" id="TFC18494.1"/>
    </source>
</evidence>
<dbReference type="InterPro" id="IPR050832">
    <property type="entry name" value="Bact_Acetyltransf"/>
</dbReference>
<dbReference type="Pfam" id="PF00583">
    <property type="entry name" value="Acetyltransf_1"/>
    <property type="match status" value="1"/>
</dbReference>
<dbReference type="PANTHER" id="PTHR43877:SF2">
    <property type="entry name" value="AMINOALKYLPHOSPHONATE N-ACETYLTRANSFERASE-RELATED"/>
    <property type="match status" value="1"/>
</dbReference>
<dbReference type="EC" id="2.3.1.-" evidence="4"/>
<dbReference type="GO" id="GO:0016747">
    <property type="term" value="F:acyltransferase activity, transferring groups other than amino-acyl groups"/>
    <property type="evidence" value="ECO:0007669"/>
    <property type="project" value="InterPro"/>
</dbReference>
<dbReference type="OrthoDB" id="1821130at2"/>
<dbReference type="InterPro" id="IPR016181">
    <property type="entry name" value="Acyl_CoA_acyltransferase"/>
</dbReference>
<evidence type="ECO:0000259" key="3">
    <source>
        <dbReference type="PROSITE" id="PS51186"/>
    </source>
</evidence>
<dbReference type="RefSeq" id="WP_134565617.1">
    <property type="nucleotide sequence ID" value="NZ_SOFP01000021.1"/>
</dbReference>
<dbReference type="PROSITE" id="PS51186">
    <property type="entry name" value="GNAT"/>
    <property type="match status" value="1"/>
</dbReference>
<name>A0A4R8WXP9_9MICO</name>
<protein>
    <submittedName>
        <fullName evidence="4">GNAT family acetyltransferase</fullName>
        <ecNumber evidence="4">2.3.1.-</ecNumber>
    </submittedName>
</protein>
<dbReference type="Gene3D" id="3.40.630.30">
    <property type="match status" value="1"/>
</dbReference>
<dbReference type="NCBIfam" id="NF002959">
    <property type="entry name" value="PRK03624.1"/>
    <property type="match status" value="1"/>
</dbReference>
<dbReference type="EMBL" id="SOFP01000021">
    <property type="protein sequence ID" value="TFC18494.1"/>
    <property type="molecule type" value="Genomic_DNA"/>
</dbReference>
<dbReference type="Proteomes" id="UP000298412">
    <property type="component" value="Unassembled WGS sequence"/>
</dbReference>
<evidence type="ECO:0000256" key="1">
    <source>
        <dbReference type="ARBA" id="ARBA00022679"/>
    </source>
</evidence>
<feature type="domain" description="N-acetyltransferase" evidence="3">
    <location>
        <begin position="1"/>
        <end position="136"/>
    </location>
</feature>
<accession>A0A4R8WXP9</accession>
<gene>
    <name evidence="4" type="ORF">E3O19_04475</name>
</gene>
<keyword evidence="5" id="KW-1185">Reference proteome</keyword>
<reference evidence="4 5" key="1">
    <citation type="submission" date="2019-03" db="EMBL/GenBank/DDBJ databases">
        <title>Genomics of glacier-inhabiting Cryobacterium strains.</title>
        <authorList>
            <person name="Liu Q."/>
            <person name="Xin Y.-H."/>
        </authorList>
    </citation>
    <scope>NUCLEOTIDE SEQUENCE [LARGE SCALE GENOMIC DNA]</scope>
    <source>
        <strain evidence="4 5">MDT1-3</strain>
    </source>
</reference>
<dbReference type="AlphaFoldDB" id="A0A4R8WXP9"/>
<keyword evidence="2 4" id="KW-0012">Acyltransferase</keyword>
<comment type="caution">
    <text evidence="4">The sequence shown here is derived from an EMBL/GenBank/DDBJ whole genome shotgun (WGS) entry which is preliminary data.</text>
</comment>
<dbReference type="PANTHER" id="PTHR43877">
    <property type="entry name" value="AMINOALKYLPHOSPHONATE N-ACETYLTRANSFERASE-RELATED-RELATED"/>
    <property type="match status" value="1"/>
</dbReference>
<evidence type="ECO:0000313" key="5">
    <source>
        <dbReference type="Proteomes" id="UP000298412"/>
    </source>
</evidence>
<organism evidence="4 5">
    <name type="scientific">Cryobacterium algoritolerans</name>
    <dbReference type="NCBI Taxonomy" id="1259184"/>
    <lineage>
        <taxon>Bacteria</taxon>
        <taxon>Bacillati</taxon>
        <taxon>Actinomycetota</taxon>
        <taxon>Actinomycetes</taxon>
        <taxon>Micrococcales</taxon>
        <taxon>Microbacteriaceae</taxon>
        <taxon>Cryobacterium</taxon>
    </lineage>
</organism>
<keyword evidence="1 4" id="KW-0808">Transferase</keyword>
<dbReference type="CDD" id="cd04301">
    <property type="entry name" value="NAT_SF"/>
    <property type="match status" value="1"/>
</dbReference>